<evidence type="ECO:0000256" key="1">
    <source>
        <dbReference type="SAM" id="Coils"/>
    </source>
</evidence>
<feature type="signal peptide" evidence="2">
    <location>
        <begin position="1"/>
        <end position="27"/>
    </location>
</feature>
<protein>
    <submittedName>
        <fullName evidence="3">Multidrug transporter</fullName>
    </submittedName>
</protein>
<organism evidence="3 4">
    <name type="scientific">Clostridium butyricum</name>
    <dbReference type="NCBI Taxonomy" id="1492"/>
    <lineage>
        <taxon>Bacteria</taxon>
        <taxon>Bacillati</taxon>
        <taxon>Bacillota</taxon>
        <taxon>Clostridia</taxon>
        <taxon>Eubacteriales</taxon>
        <taxon>Clostridiaceae</taxon>
        <taxon>Clostridium</taxon>
    </lineage>
</organism>
<dbReference type="Gene3D" id="1.20.1600.10">
    <property type="entry name" value="Outer membrane efflux proteins (OEP)"/>
    <property type="match status" value="2"/>
</dbReference>
<accession>A0A512TKQ0</accession>
<evidence type="ECO:0000313" key="4">
    <source>
        <dbReference type="Proteomes" id="UP000321089"/>
    </source>
</evidence>
<keyword evidence="2" id="KW-0732">Signal</keyword>
<keyword evidence="1" id="KW-0175">Coiled coil</keyword>
<name>A0A512TKQ0_CLOBU</name>
<gene>
    <name evidence="3" type="ORF">CBU02nite_13150</name>
</gene>
<dbReference type="GO" id="GO:0015562">
    <property type="term" value="F:efflux transmembrane transporter activity"/>
    <property type="evidence" value="ECO:0007669"/>
    <property type="project" value="InterPro"/>
</dbReference>
<proteinExistence type="predicted"/>
<dbReference type="Proteomes" id="UP000321089">
    <property type="component" value="Unassembled WGS sequence"/>
</dbReference>
<dbReference type="AlphaFoldDB" id="A0A512TKQ0"/>
<sequence>MRKNLNKIVAFAIGVSVISGSIVPAMAESVDNKIDKSISVNNISNDNILTLEKAFEGAKSKSNTLAILDKNIQLLQSTNSIVDKIDNVKDSDDDYTDDKSKLTLDKLEQTRIFELDKLKQSVTNAYNDLVISSKEIDKLKKDIELQKEEIEQAKLKRSLGLTTDIDIDKVQIELKNNENTLINNENLINDKKYNFKVLTGQDVDKYKLEDIIRYKKFEIDGTLNEYLDGIIEEYTNYSEELNKLEKDHWNDDDYKVTNSDVQEAYEKYKDTSDDNKAPDLTFEPDDNLEKQAGKIKTYISELKSFNDDTSNYLSVLNNRISYLQNKSSAEVSEIQLNEAKDQYKEKLRSIYTDLIKTEKNIDLIKAKVELKNKQTRIDKINYDLGLMTKLSYDKSVSDSDTLNNQLLSTIDTYNKLKSQLEKPWIALS</sequence>
<feature type="coiled-coil region" evidence="1">
    <location>
        <begin position="129"/>
        <end position="156"/>
    </location>
</feature>
<dbReference type="EMBL" id="BKBC01000012">
    <property type="protein sequence ID" value="GEQ20809.1"/>
    <property type="molecule type" value="Genomic_DNA"/>
</dbReference>
<reference evidence="3 4" key="1">
    <citation type="submission" date="2019-07" db="EMBL/GenBank/DDBJ databases">
        <title>Whole genome shotgun sequence of Clostridium butyricum NBRC 3858.</title>
        <authorList>
            <person name="Hosoyama A."/>
            <person name="Uohara A."/>
            <person name="Ohji S."/>
            <person name="Ichikawa N."/>
        </authorList>
    </citation>
    <scope>NUCLEOTIDE SEQUENCE [LARGE SCALE GENOMIC DNA]</scope>
    <source>
        <strain evidence="3 4">NBRC 3858</strain>
    </source>
</reference>
<dbReference type="SUPFAM" id="SSF56954">
    <property type="entry name" value="Outer membrane efflux proteins (OEP)"/>
    <property type="match status" value="1"/>
</dbReference>
<comment type="caution">
    <text evidence="3">The sequence shown here is derived from an EMBL/GenBank/DDBJ whole genome shotgun (WGS) entry which is preliminary data.</text>
</comment>
<feature type="chain" id="PRO_5022083687" evidence="2">
    <location>
        <begin position="28"/>
        <end position="428"/>
    </location>
</feature>
<evidence type="ECO:0000313" key="3">
    <source>
        <dbReference type="EMBL" id="GEQ20809.1"/>
    </source>
</evidence>
<dbReference type="RefSeq" id="WP_146868166.1">
    <property type="nucleotide sequence ID" value="NZ_BKBC01000012.1"/>
</dbReference>
<evidence type="ECO:0000256" key="2">
    <source>
        <dbReference type="SAM" id="SignalP"/>
    </source>
</evidence>